<feature type="domain" description="Protein kinase" evidence="21">
    <location>
        <begin position="362"/>
        <end position="635"/>
    </location>
</feature>
<dbReference type="SUPFAM" id="SSF51110">
    <property type="entry name" value="alpha-D-mannose-specific plant lectins"/>
    <property type="match status" value="1"/>
</dbReference>
<keyword evidence="6" id="KW-0808">Transferase</keyword>
<dbReference type="GO" id="GO:0030246">
    <property type="term" value="F:carbohydrate binding"/>
    <property type="evidence" value="ECO:0007669"/>
    <property type="project" value="UniProtKB-KW"/>
</dbReference>
<dbReference type="PROSITE" id="PS00108">
    <property type="entry name" value="PROTEIN_KINASE_ST"/>
    <property type="match status" value="1"/>
</dbReference>
<keyword evidence="10 20" id="KW-0547">Nucleotide-binding</keyword>
<name>A0A2N9IC01_FAGSY</name>
<dbReference type="InterPro" id="IPR003609">
    <property type="entry name" value="Pan_app"/>
</dbReference>
<evidence type="ECO:0000256" key="15">
    <source>
        <dbReference type="ARBA" id="ARBA00023157"/>
    </source>
</evidence>
<comment type="catalytic activity">
    <reaction evidence="18">
        <text>L-threonyl-[protein] + ATP = O-phospho-L-threonyl-[protein] + ADP + H(+)</text>
        <dbReference type="Rhea" id="RHEA:46608"/>
        <dbReference type="Rhea" id="RHEA-COMP:11060"/>
        <dbReference type="Rhea" id="RHEA-COMP:11605"/>
        <dbReference type="ChEBI" id="CHEBI:15378"/>
        <dbReference type="ChEBI" id="CHEBI:30013"/>
        <dbReference type="ChEBI" id="CHEBI:30616"/>
        <dbReference type="ChEBI" id="CHEBI:61977"/>
        <dbReference type="ChEBI" id="CHEBI:456216"/>
        <dbReference type="EC" id="2.7.11.1"/>
    </reaction>
</comment>
<evidence type="ECO:0000259" key="22">
    <source>
        <dbReference type="PROSITE" id="PS50948"/>
    </source>
</evidence>
<accession>A0A2N9IC01</accession>
<dbReference type="FunFam" id="1.10.510.10:FF:000384">
    <property type="entry name" value="G-type lectin S-receptor-like serine/threonine-protein kinase"/>
    <property type="match status" value="1"/>
</dbReference>
<evidence type="ECO:0000256" key="8">
    <source>
        <dbReference type="ARBA" id="ARBA00022729"/>
    </source>
</evidence>
<dbReference type="GO" id="GO:0048544">
    <property type="term" value="P:recognition of pollen"/>
    <property type="evidence" value="ECO:0007669"/>
    <property type="project" value="InterPro"/>
</dbReference>
<evidence type="ECO:0000256" key="4">
    <source>
        <dbReference type="ARBA" id="ARBA00022527"/>
    </source>
</evidence>
<feature type="domain" description="Apple" evidence="22">
    <location>
        <begin position="224"/>
        <end position="302"/>
    </location>
</feature>
<dbReference type="InterPro" id="IPR001480">
    <property type="entry name" value="Bulb-type_lectin_dom"/>
</dbReference>
<keyword evidence="8" id="KW-0732">Signal</keyword>
<dbReference type="InterPro" id="IPR000858">
    <property type="entry name" value="S_locus_glycoprot_dom"/>
</dbReference>
<keyword evidence="9" id="KW-0430">Lectin</keyword>
<evidence type="ECO:0000256" key="6">
    <source>
        <dbReference type="ARBA" id="ARBA00022679"/>
    </source>
</evidence>
<dbReference type="SMART" id="SM00220">
    <property type="entry name" value="S_TKc"/>
    <property type="match status" value="1"/>
</dbReference>
<evidence type="ECO:0000256" key="19">
    <source>
        <dbReference type="ARBA" id="ARBA00048679"/>
    </source>
</evidence>
<keyword evidence="11" id="KW-0418">Kinase</keyword>
<dbReference type="PROSITE" id="PS50948">
    <property type="entry name" value="PAN"/>
    <property type="match status" value="1"/>
</dbReference>
<evidence type="ECO:0000256" key="17">
    <source>
        <dbReference type="ARBA" id="ARBA00023180"/>
    </source>
</evidence>
<evidence type="ECO:0000256" key="10">
    <source>
        <dbReference type="ARBA" id="ARBA00022741"/>
    </source>
</evidence>
<protein>
    <recommendedName>
        <fullName evidence="2">non-specific serine/threonine protein kinase</fullName>
        <ecNumber evidence="2">2.7.11.1</ecNumber>
    </recommendedName>
</protein>
<dbReference type="PROSITE" id="PS00107">
    <property type="entry name" value="PROTEIN_KINASE_ATP"/>
    <property type="match status" value="1"/>
</dbReference>
<evidence type="ECO:0000256" key="11">
    <source>
        <dbReference type="ARBA" id="ARBA00022777"/>
    </source>
</evidence>
<dbReference type="GO" id="GO:0005524">
    <property type="term" value="F:ATP binding"/>
    <property type="evidence" value="ECO:0007669"/>
    <property type="project" value="UniProtKB-UniRule"/>
</dbReference>
<dbReference type="InterPro" id="IPR036426">
    <property type="entry name" value="Bulb-type_lectin_dom_sf"/>
</dbReference>
<feature type="binding site" evidence="20">
    <location>
        <position position="391"/>
    </location>
    <ligand>
        <name>ATP</name>
        <dbReference type="ChEBI" id="CHEBI:30616"/>
    </ligand>
</feature>
<dbReference type="PANTHER" id="PTHR47974">
    <property type="entry name" value="OS07G0415500 PROTEIN"/>
    <property type="match status" value="1"/>
</dbReference>
<dbReference type="SMART" id="SM00473">
    <property type="entry name" value="PAN_AP"/>
    <property type="match status" value="1"/>
</dbReference>
<dbReference type="Pfam" id="PF00069">
    <property type="entry name" value="Pkinase"/>
    <property type="match status" value="1"/>
</dbReference>
<evidence type="ECO:0000256" key="13">
    <source>
        <dbReference type="ARBA" id="ARBA00022989"/>
    </source>
</evidence>
<proteinExistence type="predicted"/>
<keyword evidence="16" id="KW-0675">Receptor</keyword>
<evidence type="ECO:0000313" key="23">
    <source>
        <dbReference type="EMBL" id="SPD23427.1"/>
    </source>
</evidence>
<dbReference type="Pfam" id="PF01453">
    <property type="entry name" value="B_lectin"/>
    <property type="match status" value="1"/>
</dbReference>
<dbReference type="AlphaFoldDB" id="A0A2N9IC01"/>
<dbReference type="PROSITE" id="PS50011">
    <property type="entry name" value="PROTEIN_KINASE_DOM"/>
    <property type="match status" value="1"/>
</dbReference>
<dbReference type="CDD" id="cd01098">
    <property type="entry name" value="PAN_AP_plant"/>
    <property type="match status" value="1"/>
</dbReference>
<comment type="subcellular location">
    <subcellularLocation>
        <location evidence="1">Cell membrane</location>
        <topology evidence="1">Single-pass type I membrane protein</topology>
    </subcellularLocation>
</comment>
<dbReference type="EC" id="2.7.11.1" evidence="2"/>
<dbReference type="InterPro" id="IPR017441">
    <property type="entry name" value="Protein_kinase_ATP_BS"/>
</dbReference>
<dbReference type="InterPro" id="IPR011009">
    <property type="entry name" value="Kinase-like_dom_sf"/>
</dbReference>
<sequence length="669" mass="76189">MPNSTVGLLLDNGNFILRSKLDNVLWQSFDVPTNTWLPGAKIGYNILTDENKTLTSWKNNENPEIGQFSAELEVEENGTTHLVLNYWRYSDKYGETYLQHEQYGEKLTRKELNNQYINVSYVSNNNESYFIYSAVSPSTFPRFVLNATGELNLYVWKEDLRQWNLVWKAPQPCEIFGFCGVWGICNQQKVPLCDCPKGFKPVDPIDWDLNDYSGGCETRNPLQCSQGGNDTFLTIPNMRLPEESNYPPVKTIEECKLLCLRSCFCNAYTYYNRCGIYWVPLMNLQQLSSNNMSGGDLHIRIFAGSKNKISRKVAWIVGVLVTLILSIGFAISWRRHSAVGALEEVEFSLILFKYPDLRRVTKNFSQKLGEGGFGSVFKGTLPNSTTIAVKKIRSLQQGEKQFRAEISTLGAIQHVNLLRLRGFCVEASKRFLVYEYMPKGSLESHLFQNVSMILDWKTRYHIAIGTARGLAYLHESCRDCIIHFDIKPENILLDAEDVQKVADFGLAKVIGRDFSRVLTTMRGTRGYLAPEWISGEAVTPKVDVFSYGKLLFEIVSGRRNINMLDDEICNYFPARVAIAMNKGEDLLTLLDYKLEGNANVEELTRACKVACWCIQDDPKDRPTMGQVVKILEGIMQVGMPQIPLYFQRLLENPTEDIVYHESETSTSSY</sequence>
<dbReference type="EMBL" id="OIVN01005646">
    <property type="protein sequence ID" value="SPD23427.1"/>
    <property type="molecule type" value="Genomic_DNA"/>
</dbReference>
<dbReference type="GO" id="GO:0005886">
    <property type="term" value="C:plasma membrane"/>
    <property type="evidence" value="ECO:0007669"/>
    <property type="project" value="UniProtKB-SubCell"/>
</dbReference>
<evidence type="ECO:0000256" key="1">
    <source>
        <dbReference type="ARBA" id="ARBA00004251"/>
    </source>
</evidence>
<evidence type="ECO:0000256" key="18">
    <source>
        <dbReference type="ARBA" id="ARBA00047899"/>
    </source>
</evidence>
<evidence type="ECO:0000256" key="5">
    <source>
        <dbReference type="ARBA" id="ARBA00022553"/>
    </source>
</evidence>
<evidence type="ECO:0000259" key="21">
    <source>
        <dbReference type="PROSITE" id="PS50011"/>
    </source>
</evidence>
<evidence type="ECO:0000256" key="9">
    <source>
        <dbReference type="ARBA" id="ARBA00022734"/>
    </source>
</evidence>
<gene>
    <name evidence="23" type="ORF">FSB_LOCUS51309</name>
</gene>
<evidence type="ECO:0000256" key="3">
    <source>
        <dbReference type="ARBA" id="ARBA00022475"/>
    </source>
</evidence>
<keyword evidence="5" id="KW-0597">Phosphoprotein</keyword>
<keyword evidence="7" id="KW-0812">Transmembrane</keyword>
<keyword evidence="14" id="KW-0472">Membrane</keyword>
<evidence type="ECO:0000256" key="14">
    <source>
        <dbReference type="ARBA" id="ARBA00023136"/>
    </source>
</evidence>
<keyword evidence="17" id="KW-0325">Glycoprotein</keyword>
<dbReference type="Pfam" id="PF00954">
    <property type="entry name" value="S_locus_glycop"/>
    <property type="match status" value="1"/>
</dbReference>
<dbReference type="FunFam" id="3.30.200.20:FF:000370">
    <property type="entry name" value="Receptor-like protein kinase 4"/>
    <property type="match status" value="1"/>
</dbReference>
<organism evidence="23">
    <name type="scientific">Fagus sylvatica</name>
    <name type="common">Beechnut</name>
    <dbReference type="NCBI Taxonomy" id="28930"/>
    <lineage>
        <taxon>Eukaryota</taxon>
        <taxon>Viridiplantae</taxon>
        <taxon>Streptophyta</taxon>
        <taxon>Embryophyta</taxon>
        <taxon>Tracheophyta</taxon>
        <taxon>Spermatophyta</taxon>
        <taxon>Magnoliopsida</taxon>
        <taxon>eudicotyledons</taxon>
        <taxon>Gunneridae</taxon>
        <taxon>Pentapetalae</taxon>
        <taxon>rosids</taxon>
        <taxon>fabids</taxon>
        <taxon>Fagales</taxon>
        <taxon>Fagaceae</taxon>
        <taxon>Fagus</taxon>
    </lineage>
</organism>
<evidence type="ECO:0000256" key="12">
    <source>
        <dbReference type="ARBA" id="ARBA00022840"/>
    </source>
</evidence>
<dbReference type="GO" id="GO:0004674">
    <property type="term" value="F:protein serine/threonine kinase activity"/>
    <property type="evidence" value="ECO:0007669"/>
    <property type="project" value="UniProtKB-KW"/>
</dbReference>
<evidence type="ECO:0000256" key="2">
    <source>
        <dbReference type="ARBA" id="ARBA00012513"/>
    </source>
</evidence>
<evidence type="ECO:0000256" key="20">
    <source>
        <dbReference type="PROSITE-ProRule" id="PRU10141"/>
    </source>
</evidence>
<dbReference type="InterPro" id="IPR000719">
    <property type="entry name" value="Prot_kinase_dom"/>
</dbReference>
<keyword evidence="15" id="KW-1015">Disulfide bond</keyword>
<reference evidence="23" key="1">
    <citation type="submission" date="2018-02" db="EMBL/GenBank/DDBJ databases">
        <authorList>
            <person name="Cohen D.B."/>
            <person name="Kent A.D."/>
        </authorList>
    </citation>
    <scope>NUCLEOTIDE SEQUENCE</scope>
</reference>
<evidence type="ECO:0000256" key="16">
    <source>
        <dbReference type="ARBA" id="ARBA00023170"/>
    </source>
</evidence>
<dbReference type="Gene3D" id="3.30.200.20">
    <property type="entry name" value="Phosphorylase Kinase, domain 1"/>
    <property type="match status" value="1"/>
</dbReference>
<dbReference type="CDD" id="cd14066">
    <property type="entry name" value="STKc_IRAK"/>
    <property type="match status" value="1"/>
</dbReference>
<dbReference type="Pfam" id="PF08276">
    <property type="entry name" value="PAN_2"/>
    <property type="match status" value="1"/>
</dbReference>
<dbReference type="InterPro" id="IPR008271">
    <property type="entry name" value="Ser/Thr_kinase_AS"/>
</dbReference>
<dbReference type="Gene3D" id="1.10.510.10">
    <property type="entry name" value="Transferase(Phosphotransferase) domain 1"/>
    <property type="match status" value="1"/>
</dbReference>
<keyword evidence="3" id="KW-1003">Cell membrane</keyword>
<keyword evidence="13" id="KW-1133">Transmembrane helix</keyword>
<keyword evidence="12 20" id="KW-0067">ATP-binding</keyword>
<comment type="catalytic activity">
    <reaction evidence="19">
        <text>L-seryl-[protein] + ATP = O-phospho-L-seryl-[protein] + ADP + H(+)</text>
        <dbReference type="Rhea" id="RHEA:17989"/>
        <dbReference type="Rhea" id="RHEA-COMP:9863"/>
        <dbReference type="Rhea" id="RHEA-COMP:11604"/>
        <dbReference type="ChEBI" id="CHEBI:15378"/>
        <dbReference type="ChEBI" id="CHEBI:29999"/>
        <dbReference type="ChEBI" id="CHEBI:30616"/>
        <dbReference type="ChEBI" id="CHEBI:83421"/>
        <dbReference type="ChEBI" id="CHEBI:456216"/>
        <dbReference type="EC" id="2.7.11.1"/>
    </reaction>
</comment>
<keyword evidence="4" id="KW-0723">Serine/threonine-protein kinase</keyword>
<dbReference type="PANTHER" id="PTHR47974:SF19">
    <property type="entry name" value="RECEPTOR-LIKE SERINE_THREONINE-PROTEIN KINASE"/>
    <property type="match status" value="1"/>
</dbReference>
<evidence type="ECO:0000256" key="7">
    <source>
        <dbReference type="ARBA" id="ARBA00022692"/>
    </source>
</evidence>
<dbReference type="SUPFAM" id="SSF56112">
    <property type="entry name" value="Protein kinase-like (PK-like)"/>
    <property type="match status" value="1"/>
</dbReference>